<dbReference type="PATRIC" id="fig|67855.3.peg.1183"/>
<evidence type="ECO:0000313" key="2">
    <source>
        <dbReference type="Proteomes" id="UP000036270"/>
    </source>
</evidence>
<comment type="caution">
    <text evidence="1">The sequence shown here is derived from an EMBL/GenBank/DDBJ whole genome shotgun (WGS) entry which is preliminary data.</text>
</comment>
<name>A0A0J5S3U5_9PAST</name>
<evidence type="ECO:0000313" key="1">
    <source>
        <dbReference type="EMBL" id="KMK51467.1"/>
    </source>
</evidence>
<dbReference type="Pfam" id="PF10761">
    <property type="entry name" value="DUF2590"/>
    <property type="match status" value="1"/>
</dbReference>
<dbReference type="InterPro" id="IPR019697">
    <property type="entry name" value="Phage_HP1_Orf28"/>
</dbReference>
<dbReference type="EMBL" id="JWIZ01000033">
    <property type="protein sequence ID" value="KMK51467.1"/>
    <property type="molecule type" value="Genomic_DNA"/>
</dbReference>
<gene>
    <name evidence="1" type="ORF">RO21_06010</name>
</gene>
<dbReference type="Proteomes" id="UP000036270">
    <property type="component" value="Unassembled WGS sequence"/>
</dbReference>
<keyword evidence="2" id="KW-1185">Reference proteome</keyword>
<protein>
    <submittedName>
        <fullName evidence="1">Phage protein</fullName>
    </submittedName>
</protein>
<accession>A0A0J5S3U5</accession>
<organism evidence="1 2">
    <name type="scientific">Muribacter muris</name>
    <dbReference type="NCBI Taxonomy" id="67855"/>
    <lineage>
        <taxon>Bacteria</taxon>
        <taxon>Pseudomonadati</taxon>
        <taxon>Pseudomonadota</taxon>
        <taxon>Gammaproteobacteria</taxon>
        <taxon>Pasteurellales</taxon>
        <taxon>Pasteurellaceae</taxon>
        <taxon>Muribacter</taxon>
    </lineage>
</organism>
<proteinExistence type="predicted"/>
<sequence>MAESLYIDLWIVGEDLSLDAGGVPERCNNRLSIAQDIKHALLESGLVTLLIAERSKILRKDIILQMILLIEEDERLVPGTIEIIERDLSTLIINAETVEWGNIYQQVTLNEQ</sequence>
<dbReference type="RefSeq" id="WP_047976894.1">
    <property type="nucleotide sequence ID" value="NZ_JWIZ01000033.1"/>
</dbReference>
<dbReference type="AlphaFoldDB" id="A0A0J5S3U5"/>
<dbReference type="STRING" id="67855.RO21_06010"/>
<reference evidence="1 2" key="1">
    <citation type="submission" date="2014-12" db="EMBL/GenBank/DDBJ databases">
        <title>Reclassification of Actinobacillus muris as Muribacter muris.</title>
        <authorList>
            <person name="Christensen H."/>
            <person name="Nicklas W."/>
            <person name="Bisgaard M."/>
        </authorList>
    </citation>
    <scope>NUCLEOTIDE SEQUENCE [LARGE SCALE GENOMIC DNA]</scope>
    <source>
        <strain evidence="1 2">Ackerman80-443D</strain>
    </source>
</reference>